<evidence type="ECO:0000256" key="1">
    <source>
        <dbReference type="SAM" id="MobiDB-lite"/>
    </source>
</evidence>
<dbReference type="EMBL" id="JASCZI010060617">
    <property type="protein sequence ID" value="MED6134637.1"/>
    <property type="molecule type" value="Genomic_DNA"/>
</dbReference>
<feature type="region of interest" description="Disordered" evidence="1">
    <location>
        <begin position="126"/>
        <end position="155"/>
    </location>
</feature>
<sequence length="353" mass="39406">MEILEFQKYSRTTKVERSVRRIEKRGFPMPDFRSVLPELDSESLQYNEDFGQEAKIAGTETYCEQSENSDPEIQVHIQPNSDPEFQEQDSENQNSEAQIDEGDASTIQIVTAISYPSSTQIADTEFKKITRPQLNSKPQNRSQFQSQYDENEDELQERRFYRGSEDWNTAVVVQRPPPESPDLQSLVEELFPIQTPTCQNMTVVAENECEIHTGAEDVAVAKGNVDDDEAAMNNRAMTEDRTRHGGSMEDMRSMMAILVTAGTAIWAEVGSTRPLGNGGEQETTSGAEVGAIAETGQRTSATFEDGKAMEKKNGTATVADGGLWARRLRRVFLLTPPSLLAAVLPWNRVEART</sequence>
<accession>A0ABU6SEA1</accession>
<keyword evidence="3" id="KW-1185">Reference proteome</keyword>
<dbReference type="Proteomes" id="UP001341840">
    <property type="component" value="Unassembled WGS sequence"/>
</dbReference>
<organism evidence="2 3">
    <name type="scientific">Stylosanthes scabra</name>
    <dbReference type="NCBI Taxonomy" id="79078"/>
    <lineage>
        <taxon>Eukaryota</taxon>
        <taxon>Viridiplantae</taxon>
        <taxon>Streptophyta</taxon>
        <taxon>Embryophyta</taxon>
        <taxon>Tracheophyta</taxon>
        <taxon>Spermatophyta</taxon>
        <taxon>Magnoliopsida</taxon>
        <taxon>eudicotyledons</taxon>
        <taxon>Gunneridae</taxon>
        <taxon>Pentapetalae</taxon>
        <taxon>rosids</taxon>
        <taxon>fabids</taxon>
        <taxon>Fabales</taxon>
        <taxon>Fabaceae</taxon>
        <taxon>Papilionoideae</taxon>
        <taxon>50 kb inversion clade</taxon>
        <taxon>dalbergioids sensu lato</taxon>
        <taxon>Dalbergieae</taxon>
        <taxon>Pterocarpus clade</taxon>
        <taxon>Stylosanthes</taxon>
    </lineage>
</organism>
<comment type="caution">
    <text evidence="2">The sequence shown here is derived from an EMBL/GenBank/DDBJ whole genome shotgun (WGS) entry which is preliminary data.</text>
</comment>
<gene>
    <name evidence="2" type="ORF">PIB30_038820</name>
</gene>
<evidence type="ECO:0000313" key="2">
    <source>
        <dbReference type="EMBL" id="MED6134637.1"/>
    </source>
</evidence>
<name>A0ABU6SEA1_9FABA</name>
<evidence type="ECO:0000313" key="3">
    <source>
        <dbReference type="Proteomes" id="UP001341840"/>
    </source>
</evidence>
<proteinExistence type="predicted"/>
<protein>
    <submittedName>
        <fullName evidence="2">Uncharacterized protein</fullName>
    </submittedName>
</protein>
<feature type="region of interest" description="Disordered" evidence="1">
    <location>
        <begin position="61"/>
        <end position="102"/>
    </location>
</feature>
<feature type="compositionally biased region" description="Polar residues" evidence="1">
    <location>
        <begin position="132"/>
        <end position="148"/>
    </location>
</feature>
<reference evidence="2 3" key="1">
    <citation type="journal article" date="2023" name="Plants (Basel)">
        <title>Bridging the Gap: Combining Genomics and Transcriptomics Approaches to Understand Stylosanthes scabra, an Orphan Legume from the Brazilian Caatinga.</title>
        <authorList>
            <person name="Ferreira-Neto J.R.C."/>
            <person name="da Silva M.D."/>
            <person name="Binneck E."/>
            <person name="de Melo N.F."/>
            <person name="da Silva R.H."/>
            <person name="de Melo A.L.T.M."/>
            <person name="Pandolfi V."/>
            <person name="Bustamante F.O."/>
            <person name="Brasileiro-Vidal A.C."/>
            <person name="Benko-Iseppon A.M."/>
        </authorList>
    </citation>
    <scope>NUCLEOTIDE SEQUENCE [LARGE SCALE GENOMIC DNA]</scope>
    <source>
        <tissue evidence="2">Leaves</tissue>
    </source>
</reference>